<sequence>MGSNTPATPDLPRAPATWAWSLNQWRSFRWNLTASADRPNPLGSYHYGQINITRTIKLASSTSVVDGKLRYAFNGVSHSDADVPLKLAEYFGIGDTVFKYNKIADKPPAPSSPVKVEPNVIQTEFM</sequence>
<evidence type="ECO:0000313" key="4">
    <source>
        <dbReference type="Proteomes" id="UP000639772"/>
    </source>
</evidence>
<dbReference type="OrthoDB" id="1739161at2759"/>
<gene>
    <name evidence="2" type="ORF">HPP92_022607</name>
    <name evidence="1" type="ORF">HPP92_022889</name>
</gene>
<reference evidence="3 4" key="1">
    <citation type="journal article" date="2020" name="Nat. Food">
        <title>A phased Vanilla planifolia genome enables genetic improvement of flavour and production.</title>
        <authorList>
            <person name="Hasing T."/>
            <person name="Tang H."/>
            <person name="Brym M."/>
            <person name="Khazi F."/>
            <person name="Huang T."/>
            <person name="Chambers A.H."/>
        </authorList>
    </citation>
    <scope>NUCLEOTIDE SEQUENCE [LARGE SCALE GENOMIC DNA]</scope>
    <source>
        <tissue evidence="2">Leaf</tissue>
    </source>
</reference>
<organism evidence="2 4">
    <name type="scientific">Vanilla planifolia</name>
    <name type="common">Vanilla</name>
    <dbReference type="NCBI Taxonomy" id="51239"/>
    <lineage>
        <taxon>Eukaryota</taxon>
        <taxon>Viridiplantae</taxon>
        <taxon>Streptophyta</taxon>
        <taxon>Embryophyta</taxon>
        <taxon>Tracheophyta</taxon>
        <taxon>Spermatophyta</taxon>
        <taxon>Magnoliopsida</taxon>
        <taxon>Liliopsida</taxon>
        <taxon>Asparagales</taxon>
        <taxon>Orchidaceae</taxon>
        <taxon>Vanilloideae</taxon>
        <taxon>Vanilleae</taxon>
        <taxon>Vanilla</taxon>
    </lineage>
</organism>
<evidence type="ECO:0000313" key="1">
    <source>
        <dbReference type="EMBL" id="KAG0457732.1"/>
    </source>
</evidence>
<proteinExistence type="predicted"/>
<name>A0A835PXQ2_VANPL</name>
<dbReference type="Proteomes" id="UP000639772">
    <property type="component" value="Chromosome 12"/>
</dbReference>
<dbReference type="Proteomes" id="UP000636800">
    <property type="component" value="Chromosome 12"/>
</dbReference>
<dbReference type="EMBL" id="JADCNL010000012">
    <property type="protein sequence ID" value="KAG0457732.1"/>
    <property type="molecule type" value="Genomic_DNA"/>
</dbReference>
<dbReference type="EMBL" id="JADCNM010000012">
    <property type="protein sequence ID" value="KAG0459479.1"/>
    <property type="molecule type" value="Genomic_DNA"/>
</dbReference>
<accession>A0A835PXQ2</accession>
<comment type="caution">
    <text evidence="2">The sequence shown here is derived from an EMBL/GenBank/DDBJ whole genome shotgun (WGS) entry which is preliminary data.</text>
</comment>
<evidence type="ECO:0000313" key="3">
    <source>
        <dbReference type="Proteomes" id="UP000636800"/>
    </source>
</evidence>
<evidence type="ECO:0000313" key="2">
    <source>
        <dbReference type="EMBL" id="KAG0459479.1"/>
    </source>
</evidence>
<dbReference type="AlphaFoldDB" id="A0A835PXQ2"/>
<keyword evidence="3" id="KW-1185">Reference proteome</keyword>
<protein>
    <submittedName>
        <fullName evidence="2">Uncharacterized protein</fullName>
    </submittedName>
</protein>